<dbReference type="PANTHER" id="PTHR11002">
    <property type="entry name" value="CARBONIC ANHYDRASE"/>
    <property type="match status" value="1"/>
</dbReference>
<dbReference type="Proteomes" id="UP000250166">
    <property type="component" value="Unassembled WGS sequence"/>
</dbReference>
<evidence type="ECO:0000256" key="5">
    <source>
        <dbReference type="ARBA" id="ARBA00023239"/>
    </source>
</evidence>
<evidence type="ECO:0000256" key="8">
    <source>
        <dbReference type="RuleBase" id="RU003956"/>
    </source>
</evidence>
<dbReference type="SUPFAM" id="SSF53056">
    <property type="entry name" value="beta-carbonic anhydrase, cab"/>
    <property type="match status" value="1"/>
</dbReference>
<dbReference type="GO" id="GO:0004089">
    <property type="term" value="F:carbonate dehydratase activity"/>
    <property type="evidence" value="ECO:0007669"/>
    <property type="project" value="UniProtKB-UniRule"/>
</dbReference>
<dbReference type="InterPro" id="IPR001765">
    <property type="entry name" value="Carbonic_anhydrase"/>
</dbReference>
<dbReference type="InterPro" id="IPR045066">
    <property type="entry name" value="Beta_CA_cladeB"/>
</dbReference>
<evidence type="ECO:0000313" key="10">
    <source>
        <dbReference type="Proteomes" id="UP000250166"/>
    </source>
</evidence>
<dbReference type="PANTHER" id="PTHR11002:SF76">
    <property type="entry name" value="CARBONIC ANHYDRASE"/>
    <property type="match status" value="1"/>
</dbReference>
<comment type="function">
    <text evidence="8">Reversible hydration of carbon dioxide.</text>
</comment>
<evidence type="ECO:0000256" key="2">
    <source>
        <dbReference type="ARBA" id="ARBA00012925"/>
    </source>
</evidence>
<dbReference type="RefSeq" id="WP_023946620.1">
    <property type="nucleotide sequence ID" value="NZ_JAERIV010000001.1"/>
</dbReference>
<evidence type="ECO:0000256" key="3">
    <source>
        <dbReference type="ARBA" id="ARBA00022723"/>
    </source>
</evidence>
<evidence type="ECO:0000256" key="4">
    <source>
        <dbReference type="ARBA" id="ARBA00022833"/>
    </source>
</evidence>
<dbReference type="EC" id="4.2.1.1" evidence="2 8"/>
<sequence>MKELFEGAIKFQEEDFNAHKDLYESLKKHQEPHTLFISCVDSRVVPNLITNTLPGDLFVVRNIGNIVPPYKESQTLREGYLATTAAIEYALTILEIQNIIICGHSNCGACAAIYEPPTKLEQTPYVKKWISLLNPVKQKVESLKPNSKSKRIWLTEQINIEQQLENLMTYPFVEERFDRGELRIYGWYYIIETGEILNYNLISREFKPISHNKEKKQ</sequence>
<name>A0A2X3BAV0_9HELI</name>
<feature type="binding site" evidence="7">
    <location>
        <position position="107"/>
    </location>
    <ligand>
        <name>Zn(2+)</name>
        <dbReference type="ChEBI" id="CHEBI:29105"/>
    </ligand>
</feature>
<dbReference type="AlphaFoldDB" id="A0A2X3BAV0"/>
<feature type="binding site" evidence="7">
    <location>
        <position position="41"/>
    </location>
    <ligand>
        <name>Zn(2+)</name>
        <dbReference type="ChEBI" id="CHEBI:29105"/>
    </ligand>
</feature>
<keyword evidence="5 8" id="KW-0456">Lyase</keyword>
<dbReference type="SMART" id="SM00947">
    <property type="entry name" value="Pro_CA"/>
    <property type="match status" value="1"/>
</dbReference>
<comment type="catalytic activity">
    <reaction evidence="6 8">
        <text>hydrogencarbonate + H(+) = CO2 + H2O</text>
        <dbReference type="Rhea" id="RHEA:10748"/>
        <dbReference type="ChEBI" id="CHEBI:15377"/>
        <dbReference type="ChEBI" id="CHEBI:15378"/>
        <dbReference type="ChEBI" id="CHEBI:16526"/>
        <dbReference type="ChEBI" id="CHEBI:17544"/>
        <dbReference type="EC" id="4.2.1.1"/>
    </reaction>
</comment>
<dbReference type="PROSITE" id="PS00705">
    <property type="entry name" value="PROK_CO2_ANHYDRASE_2"/>
    <property type="match status" value="1"/>
</dbReference>
<evidence type="ECO:0000313" key="9">
    <source>
        <dbReference type="EMBL" id="SQB98001.1"/>
    </source>
</evidence>
<accession>A0A2X3BAV0</accession>
<dbReference type="CDD" id="cd00884">
    <property type="entry name" value="beta_CA_cladeB"/>
    <property type="match status" value="1"/>
</dbReference>
<reference evidence="9 10" key="1">
    <citation type="submission" date="2018-06" db="EMBL/GenBank/DDBJ databases">
        <authorList>
            <consortium name="Pathogen Informatics"/>
            <person name="Doyle S."/>
        </authorList>
    </citation>
    <scope>NUCLEOTIDE SEQUENCE [LARGE SCALE GENOMIC DNA]</scope>
    <source>
        <strain evidence="9 10">NCTC13102</strain>
    </source>
</reference>
<gene>
    <name evidence="9" type="primary">icfA</name>
    <name evidence="9" type="ORF">NCTC13102_00451</name>
</gene>
<dbReference type="InterPro" id="IPR015892">
    <property type="entry name" value="Carbonic_anhydrase_CS"/>
</dbReference>
<keyword evidence="4 7" id="KW-0862">Zinc</keyword>
<dbReference type="GO" id="GO:0008270">
    <property type="term" value="F:zinc ion binding"/>
    <property type="evidence" value="ECO:0007669"/>
    <property type="project" value="UniProtKB-UniRule"/>
</dbReference>
<evidence type="ECO:0000256" key="6">
    <source>
        <dbReference type="ARBA" id="ARBA00048348"/>
    </source>
</evidence>
<dbReference type="InterPro" id="IPR036874">
    <property type="entry name" value="Carbonic_anhydrase_sf"/>
</dbReference>
<keyword evidence="3 7" id="KW-0479">Metal-binding</keyword>
<dbReference type="GO" id="GO:0015976">
    <property type="term" value="P:carbon utilization"/>
    <property type="evidence" value="ECO:0007669"/>
    <property type="project" value="InterPro"/>
</dbReference>
<dbReference type="Pfam" id="PF00484">
    <property type="entry name" value="Pro_CA"/>
    <property type="match status" value="1"/>
</dbReference>
<dbReference type="Gene3D" id="3.40.1050.10">
    <property type="entry name" value="Carbonic anhydrase"/>
    <property type="match status" value="1"/>
</dbReference>
<evidence type="ECO:0000256" key="7">
    <source>
        <dbReference type="PIRSR" id="PIRSR601765-1"/>
    </source>
</evidence>
<comment type="similarity">
    <text evidence="1 8">Belongs to the beta-class carbonic anhydrase family.</text>
</comment>
<feature type="binding site" evidence="7">
    <location>
        <position position="104"/>
    </location>
    <ligand>
        <name>Zn(2+)</name>
        <dbReference type="ChEBI" id="CHEBI:29105"/>
    </ligand>
</feature>
<feature type="binding site" evidence="7">
    <location>
        <position position="39"/>
    </location>
    <ligand>
        <name>Zn(2+)</name>
        <dbReference type="ChEBI" id="CHEBI:29105"/>
    </ligand>
</feature>
<organism evidence="9 10">
    <name type="scientific">Helicobacter fennelliae</name>
    <dbReference type="NCBI Taxonomy" id="215"/>
    <lineage>
        <taxon>Bacteria</taxon>
        <taxon>Pseudomonadati</taxon>
        <taxon>Campylobacterota</taxon>
        <taxon>Epsilonproteobacteria</taxon>
        <taxon>Campylobacterales</taxon>
        <taxon>Helicobacteraceae</taxon>
        <taxon>Helicobacter</taxon>
    </lineage>
</organism>
<comment type="cofactor">
    <cofactor evidence="7">
        <name>Zn(2+)</name>
        <dbReference type="ChEBI" id="CHEBI:29105"/>
    </cofactor>
    <text evidence="7">Binds 1 zinc ion per subunit.</text>
</comment>
<protein>
    <recommendedName>
        <fullName evidence="2 8">Carbonic anhydrase</fullName>
        <ecNumber evidence="2 8">4.2.1.1</ecNumber>
    </recommendedName>
    <alternativeName>
        <fullName evidence="8">Carbonate dehydratase</fullName>
    </alternativeName>
</protein>
<dbReference type="EMBL" id="UAWL01000006">
    <property type="protein sequence ID" value="SQB98001.1"/>
    <property type="molecule type" value="Genomic_DNA"/>
</dbReference>
<evidence type="ECO:0000256" key="1">
    <source>
        <dbReference type="ARBA" id="ARBA00006217"/>
    </source>
</evidence>
<proteinExistence type="inferred from homology"/>